<organism evidence="1 2">
    <name type="scientific">Bacillus cereus</name>
    <dbReference type="NCBI Taxonomy" id="1396"/>
    <lineage>
        <taxon>Bacteria</taxon>
        <taxon>Bacillati</taxon>
        <taxon>Bacillota</taxon>
        <taxon>Bacilli</taxon>
        <taxon>Bacillales</taxon>
        <taxon>Bacillaceae</taxon>
        <taxon>Bacillus</taxon>
        <taxon>Bacillus cereus group</taxon>
    </lineage>
</organism>
<dbReference type="EMBL" id="NUIL01000015">
    <property type="protein sequence ID" value="PGO29264.1"/>
    <property type="molecule type" value="Genomic_DNA"/>
</dbReference>
<proteinExistence type="predicted"/>
<dbReference type="RefSeq" id="WP_097883468.1">
    <property type="nucleotide sequence ID" value="NZ_NUIL01000015.1"/>
</dbReference>
<reference evidence="1 2" key="1">
    <citation type="submission" date="2017-09" db="EMBL/GenBank/DDBJ databases">
        <title>Large-scale bioinformatics analysis of Bacillus genomes uncovers conserved roles of natural products in bacterial physiology.</title>
        <authorList>
            <consortium name="Agbiome Team Llc"/>
            <person name="Bleich R.M."/>
            <person name="Grubbs K.J."/>
            <person name="Santa Maria K.C."/>
            <person name="Allen S.E."/>
            <person name="Farag S."/>
            <person name="Shank E.A."/>
            <person name="Bowers A."/>
        </authorList>
    </citation>
    <scope>NUCLEOTIDE SEQUENCE [LARGE SCALE GENOMIC DNA]</scope>
    <source>
        <strain evidence="1 2">AFS050027</strain>
    </source>
</reference>
<protein>
    <submittedName>
        <fullName evidence="1">Uncharacterized protein</fullName>
    </submittedName>
</protein>
<dbReference type="Proteomes" id="UP000223777">
    <property type="component" value="Unassembled WGS sequence"/>
</dbReference>
<name>A0A2A7FNI3_BACCE</name>
<accession>A0A2A7FNI3</accession>
<sequence>MRKKTHDRYLKAKHHEEDLIQVNEAMQSISISQSDDSGGSQKVFLTFEAIEELYNEMKKYNK</sequence>
<dbReference type="AlphaFoldDB" id="A0A2A7FNI3"/>
<evidence type="ECO:0000313" key="1">
    <source>
        <dbReference type="EMBL" id="PGO29264.1"/>
    </source>
</evidence>
<comment type="caution">
    <text evidence="1">The sequence shown here is derived from an EMBL/GenBank/DDBJ whole genome shotgun (WGS) entry which is preliminary data.</text>
</comment>
<evidence type="ECO:0000313" key="2">
    <source>
        <dbReference type="Proteomes" id="UP000223777"/>
    </source>
</evidence>
<gene>
    <name evidence="1" type="ORF">CN984_12635</name>
</gene>